<sequence length="617" mass="66898">MSGELRRDHVKAWIDELGGDSETPLEDESEVKVGVDDDDSRSLIVKLLRVYRQLVQDTGDCPPATALSTEHHIDTGEAAPIMLKRRRQAQTEDAVVETNVRKMLAAGVIEGNGAWGFLRETFPVVLVKKKDGEVRFCVDYRALNKITNKDVYPLPRIDETLEAVGGTLLFSTLDLKAGYWRIKMADEDKAKTAFLTKQAAGLTLKLKKCVFATERMEYLGHELSSEGVRPLERLISAVRDFPQPQDAVEVKRFVHLAGYYRRFIEGFGSIMAPMTKLLRKYVPWEWTVAQQTAFDQVKAVLITKPLLIYPNFALPFRLVTDASKVGLGACLMQDHGHGWQPVAPYLYGRQFTIITEHAALKWLMTSANLTGKLHRWALTLQEFDFEVEYRPGTTNVVADALSRAPTPTAKVLAAVGRRRRARQRAAATTGAATTGVTATAGTNNSAVQAPRTSRARAVPDTGVTSTEAARREGAAVVAKDASGGTDGTAVNDTGAGGSGMATRVAESGTKVTVAPKKPRRVVRWSDEAAAARPLTRAAKRRAEDASRMAASAAAKDGAVDEMAVNGAMSETMNDDSVGATAETSDAPSTRAEHGSVTDSATTSKSDGRNPANQRVRS</sequence>
<dbReference type="GO" id="GO:0016787">
    <property type="term" value="F:hydrolase activity"/>
    <property type="evidence" value="ECO:0007669"/>
    <property type="project" value="UniProtKB-KW"/>
</dbReference>
<evidence type="ECO:0000256" key="5">
    <source>
        <dbReference type="ARBA" id="ARBA00022801"/>
    </source>
</evidence>
<feature type="domain" description="Reverse transcriptase/retrotransposon-derived protein RNase H-like" evidence="11">
    <location>
        <begin position="286"/>
        <end position="343"/>
    </location>
</feature>
<keyword evidence="6" id="KW-0695">RNA-directed DNA polymerase</keyword>
<evidence type="ECO:0000259" key="9">
    <source>
        <dbReference type="Pfam" id="PF00078"/>
    </source>
</evidence>
<keyword evidence="5" id="KW-0378">Hydrolase</keyword>
<evidence type="ECO:0000256" key="8">
    <source>
        <dbReference type="SAM" id="MobiDB-lite"/>
    </source>
</evidence>
<evidence type="ECO:0000256" key="7">
    <source>
        <dbReference type="ARBA" id="ARBA00023268"/>
    </source>
</evidence>
<dbReference type="AlphaFoldDB" id="A0A6A3YH29"/>
<dbReference type="InterPro" id="IPR050951">
    <property type="entry name" value="Retrovirus_Pol_polyprotein"/>
</dbReference>
<evidence type="ECO:0000259" key="11">
    <source>
        <dbReference type="Pfam" id="PF17919"/>
    </source>
</evidence>
<dbReference type="EMBL" id="QXGB01000341">
    <property type="protein sequence ID" value="KAE9218637.1"/>
    <property type="molecule type" value="Genomic_DNA"/>
</dbReference>
<name>A0A6A3YH29_9STRA</name>
<dbReference type="InterPro" id="IPR041373">
    <property type="entry name" value="RT_RNaseH"/>
</dbReference>
<dbReference type="InterPro" id="IPR043128">
    <property type="entry name" value="Rev_trsase/Diguanyl_cyclase"/>
</dbReference>
<reference evidence="12 13" key="1">
    <citation type="submission" date="2018-08" db="EMBL/GenBank/DDBJ databases">
        <title>Genomic investigation of the strawberry pathogen Phytophthora fragariae indicates pathogenicity is determined by transcriptional variation in three key races.</title>
        <authorList>
            <person name="Adams T.M."/>
            <person name="Armitage A.D."/>
            <person name="Sobczyk M.K."/>
            <person name="Bates H.J."/>
            <person name="Dunwell J.M."/>
            <person name="Nellist C.F."/>
            <person name="Harrison R.J."/>
        </authorList>
    </citation>
    <scope>NUCLEOTIDE SEQUENCE [LARGE SCALE GENOMIC DNA]</scope>
    <source>
        <strain evidence="12 13">NOV-27</strain>
    </source>
</reference>
<keyword evidence="4" id="KW-0255">Endonuclease</keyword>
<feature type="domain" description="Reverse transcriptase RNase H-like" evidence="10">
    <location>
        <begin position="344"/>
        <end position="383"/>
    </location>
</feature>
<dbReference type="Gene3D" id="3.30.70.270">
    <property type="match status" value="2"/>
</dbReference>
<dbReference type="InterPro" id="IPR000477">
    <property type="entry name" value="RT_dom"/>
</dbReference>
<gene>
    <name evidence="12" type="ORF">PF005_g8172</name>
</gene>
<proteinExistence type="predicted"/>
<keyword evidence="3" id="KW-0540">Nuclease</keyword>
<dbReference type="OrthoDB" id="1931077at2759"/>
<dbReference type="CDD" id="cd09274">
    <property type="entry name" value="RNase_HI_RT_Ty3"/>
    <property type="match status" value="1"/>
</dbReference>
<feature type="compositionally biased region" description="Polar residues" evidence="8">
    <location>
        <begin position="596"/>
        <end position="617"/>
    </location>
</feature>
<dbReference type="Pfam" id="PF00078">
    <property type="entry name" value="RVT_1"/>
    <property type="match status" value="1"/>
</dbReference>
<evidence type="ECO:0000259" key="10">
    <source>
        <dbReference type="Pfam" id="PF17917"/>
    </source>
</evidence>
<evidence type="ECO:0000256" key="2">
    <source>
        <dbReference type="ARBA" id="ARBA00022695"/>
    </source>
</evidence>
<dbReference type="Proteomes" id="UP000433483">
    <property type="component" value="Unassembled WGS sequence"/>
</dbReference>
<feature type="domain" description="Reverse transcriptase" evidence="9">
    <location>
        <begin position="127"/>
        <end position="197"/>
    </location>
</feature>
<comment type="caution">
    <text evidence="12">The sequence shown here is derived from an EMBL/GenBank/DDBJ whole genome shotgun (WGS) entry which is preliminary data.</text>
</comment>
<protein>
    <recommendedName>
        <fullName evidence="14">Reverse transcriptase/retrotransposon-derived protein RNase H-like domain-containing protein</fullName>
    </recommendedName>
</protein>
<dbReference type="GO" id="GO:0003964">
    <property type="term" value="F:RNA-directed DNA polymerase activity"/>
    <property type="evidence" value="ECO:0007669"/>
    <property type="project" value="UniProtKB-KW"/>
</dbReference>
<evidence type="ECO:0000256" key="6">
    <source>
        <dbReference type="ARBA" id="ARBA00022918"/>
    </source>
</evidence>
<keyword evidence="13" id="KW-1185">Reference proteome</keyword>
<organism evidence="12 13">
    <name type="scientific">Phytophthora fragariae</name>
    <dbReference type="NCBI Taxonomy" id="53985"/>
    <lineage>
        <taxon>Eukaryota</taxon>
        <taxon>Sar</taxon>
        <taxon>Stramenopiles</taxon>
        <taxon>Oomycota</taxon>
        <taxon>Peronosporomycetes</taxon>
        <taxon>Peronosporales</taxon>
        <taxon>Peronosporaceae</taxon>
        <taxon>Phytophthora</taxon>
    </lineage>
</organism>
<evidence type="ECO:0000256" key="4">
    <source>
        <dbReference type="ARBA" id="ARBA00022759"/>
    </source>
</evidence>
<evidence type="ECO:0000313" key="12">
    <source>
        <dbReference type="EMBL" id="KAE9218637.1"/>
    </source>
</evidence>
<evidence type="ECO:0000256" key="3">
    <source>
        <dbReference type="ARBA" id="ARBA00022722"/>
    </source>
</evidence>
<dbReference type="FunFam" id="3.30.70.270:FF:000020">
    <property type="entry name" value="Transposon Tf2-6 polyprotein-like Protein"/>
    <property type="match status" value="1"/>
</dbReference>
<dbReference type="SUPFAM" id="SSF56672">
    <property type="entry name" value="DNA/RNA polymerases"/>
    <property type="match status" value="1"/>
</dbReference>
<dbReference type="Gene3D" id="3.10.10.10">
    <property type="entry name" value="HIV Type 1 Reverse Transcriptase, subunit A, domain 1"/>
    <property type="match status" value="1"/>
</dbReference>
<keyword evidence="7" id="KW-0511">Multifunctional enzyme</keyword>
<evidence type="ECO:0000256" key="1">
    <source>
        <dbReference type="ARBA" id="ARBA00022679"/>
    </source>
</evidence>
<dbReference type="Pfam" id="PF17917">
    <property type="entry name" value="RT_RNaseH"/>
    <property type="match status" value="1"/>
</dbReference>
<evidence type="ECO:0008006" key="14">
    <source>
        <dbReference type="Google" id="ProtNLM"/>
    </source>
</evidence>
<dbReference type="InterPro" id="IPR043502">
    <property type="entry name" value="DNA/RNA_pol_sf"/>
</dbReference>
<dbReference type="PANTHER" id="PTHR37984">
    <property type="entry name" value="PROTEIN CBG26694"/>
    <property type="match status" value="1"/>
</dbReference>
<dbReference type="CDD" id="cd01647">
    <property type="entry name" value="RT_LTR"/>
    <property type="match status" value="1"/>
</dbReference>
<dbReference type="Pfam" id="PF17919">
    <property type="entry name" value="RT_RNaseH_2"/>
    <property type="match status" value="1"/>
</dbReference>
<dbReference type="GO" id="GO:0004519">
    <property type="term" value="F:endonuclease activity"/>
    <property type="evidence" value="ECO:0007669"/>
    <property type="project" value="UniProtKB-KW"/>
</dbReference>
<dbReference type="InterPro" id="IPR041577">
    <property type="entry name" value="RT_RNaseH_2"/>
</dbReference>
<evidence type="ECO:0000313" key="13">
    <source>
        <dbReference type="Proteomes" id="UP000433483"/>
    </source>
</evidence>
<feature type="region of interest" description="Disordered" evidence="8">
    <location>
        <begin position="443"/>
        <end position="509"/>
    </location>
</feature>
<keyword evidence="2" id="KW-0548">Nucleotidyltransferase</keyword>
<keyword evidence="1" id="KW-0808">Transferase</keyword>
<feature type="region of interest" description="Disordered" evidence="8">
    <location>
        <begin position="565"/>
        <end position="617"/>
    </location>
</feature>
<accession>A0A6A3YH29</accession>
<dbReference type="PANTHER" id="PTHR37984:SF5">
    <property type="entry name" value="PROTEIN NYNRIN-LIKE"/>
    <property type="match status" value="1"/>
</dbReference>